<evidence type="ECO:0000313" key="6">
    <source>
        <dbReference type="Proteomes" id="UP000199236"/>
    </source>
</evidence>
<evidence type="ECO:0000256" key="1">
    <source>
        <dbReference type="ARBA" id="ARBA00022448"/>
    </source>
</evidence>
<dbReference type="GO" id="GO:0015847">
    <property type="term" value="P:putrescine transport"/>
    <property type="evidence" value="ECO:0007669"/>
    <property type="project" value="UniProtKB-ARBA"/>
</dbReference>
<dbReference type="GO" id="GO:0016887">
    <property type="term" value="F:ATP hydrolysis activity"/>
    <property type="evidence" value="ECO:0007669"/>
    <property type="project" value="InterPro"/>
</dbReference>
<dbReference type="GO" id="GO:0005524">
    <property type="term" value="F:ATP binding"/>
    <property type="evidence" value="ECO:0007669"/>
    <property type="project" value="UniProtKB-KW"/>
</dbReference>
<keyword evidence="1" id="KW-0813">Transport</keyword>
<keyword evidence="3 5" id="KW-0067">ATP-binding</keyword>
<evidence type="ECO:0000259" key="4">
    <source>
        <dbReference type="PROSITE" id="PS50893"/>
    </source>
</evidence>
<evidence type="ECO:0000256" key="2">
    <source>
        <dbReference type="ARBA" id="ARBA00022741"/>
    </source>
</evidence>
<dbReference type="SMART" id="SM00382">
    <property type="entry name" value="AAA"/>
    <property type="match status" value="1"/>
</dbReference>
<dbReference type="OrthoDB" id="9802264at2"/>
<reference evidence="5 6" key="1">
    <citation type="submission" date="2016-10" db="EMBL/GenBank/DDBJ databases">
        <authorList>
            <person name="de Groot N.N."/>
        </authorList>
    </citation>
    <scope>NUCLEOTIDE SEQUENCE [LARGE SCALE GENOMIC DNA]</scope>
    <source>
        <strain evidence="5 6">CGMCC 1.9157</strain>
    </source>
</reference>
<dbReference type="FunFam" id="3.40.50.300:FF:000133">
    <property type="entry name" value="Spermidine/putrescine import ATP-binding protein PotA"/>
    <property type="match status" value="1"/>
</dbReference>
<gene>
    <name evidence="5" type="ORF">SAMN04488056_113126</name>
</gene>
<dbReference type="PANTHER" id="PTHR42781:SF4">
    <property type="entry name" value="SPERMIDINE_PUTRESCINE IMPORT ATP-BINDING PROTEIN POTA"/>
    <property type="match status" value="1"/>
</dbReference>
<dbReference type="InterPro" id="IPR003439">
    <property type="entry name" value="ABC_transporter-like_ATP-bd"/>
</dbReference>
<dbReference type="InterPro" id="IPR050093">
    <property type="entry name" value="ABC_SmlMolc_Importer"/>
</dbReference>
<feature type="domain" description="ABC transporter" evidence="4">
    <location>
        <begin position="3"/>
        <end position="237"/>
    </location>
</feature>
<dbReference type="RefSeq" id="WP_090074980.1">
    <property type="nucleotide sequence ID" value="NZ_FOVR01000013.1"/>
</dbReference>
<dbReference type="STRING" id="655353.SAMN04488056_113126"/>
<evidence type="ECO:0000313" key="5">
    <source>
        <dbReference type="EMBL" id="SFO82511.1"/>
    </source>
</evidence>
<sequence>MSLQIQNISKYYGANLVLDAVSLDIEPGEFIALLGPSGSGKTTLLRTIAGLQFAEGGTLSFDGEDITGLDARERRFGMVFQNYALFEHMSVAQNVAFGLKMRERSARPSAKDISRRVVELLDMAQIGHLAERFPSQLSGGQRQRVALTRALAIEPRLLLLDEPFSALDTRVRKDLRFSLRSLQQKVGVGAILVTHDQEEAFELADRIAVMADGKIEQFDTPANLIKKPSSPFVAEFLEGAGGYNQSGAGI</sequence>
<dbReference type="InterPro" id="IPR027417">
    <property type="entry name" value="P-loop_NTPase"/>
</dbReference>
<protein>
    <submittedName>
        <fullName evidence="5">Sulfate transport system ATP-binding protein</fullName>
    </submittedName>
</protein>
<dbReference type="AlphaFoldDB" id="A0A1I5KD28"/>
<accession>A0A1I5KD28</accession>
<organism evidence="5 6">
    <name type="scientific">Cohaesibacter marisflavi</name>
    <dbReference type="NCBI Taxonomy" id="655353"/>
    <lineage>
        <taxon>Bacteria</taxon>
        <taxon>Pseudomonadati</taxon>
        <taxon>Pseudomonadota</taxon>
        <taxon>Alphaproteobacteria</taxon>
        <taxon>Hyphomicrobiales</taxon>
        <taxon>Cohaesibacteraceae</taxon>
    </lineage>
</organism>
<dbReference type="Proteomes" id="UP000199236">
    <property type="component" value="Unassembled WGS sequence"/>
</dbReference>
<dbReference type="SUPFAM" id="SSF52540">
    <property type="entry name" value="P-loop containing nucleoside triphosphate hydrolases"/>
    <property type="match status" value="1"/>
</dbReference>
<keyword evidence="2" id="KW-0547">Nucleotide-binding</keyword>
<dbReference type="Gene3D" id="3.40.50.300">
    <property type="entry name" value="P-loop containing nucleotide triphosphate hydrolases"/>
    <property type="match status" value="1"/>
</dbReference>
<dbReference type="GO" id="GO:0032991">
    <property type="term" value="C:protein-containing complex"/>
    <property type="evidence" value="ECO:0007669"/>
    <property type="project" value="UniProtKB-ARBA"/>
</dbReference>
<dbReference type="GO" id="GO:0005886">
    <property type="term" value="C:plasma membrane"/>
    <property type="evidence" value="ECO:0007669"/>
    <property type="project" value="UniProtKB-ARBA"/>
</dbReference>
<dbReference type="PANTHER" id="PTHR42781">
    <property type="entry name" value="SPERMIDINE/PUTRESCINE IMPORT ATP-BINDING PROTEIN POTA"/>
    <property type="match status" value="1"/>
</dbReference>
<keyword evidence="6" id="KW-1185">Reference proteome</keyword>
<name>A0A1I5KD28_9HYPH</name>
<dbReference type="EMBL" id="FOVR01000013">
    <property type="protein sequence ID" value="SFO82511.1"/>
    <property type="molecule type" value="Genomic_DNA"/>
</dbReference>
<dbReference type="PROSITE" id="PS50893">
    <property type="entry name" value="ABC_TRANSPORTER_2"/>
    <property type="match status" value="1"/>
</dbReference>
<dbReference type="Pfam" id="PF00005">
    <property type="entry name" value="ABC_tran"/>
    <property type="match status" value="1"/>
</dbReference>
<proteinExistence type="predicted"/>
<evidence type="ECO:0000256" key="3">
    <source>
        <dbReference type="ARBA" id="ARBA00022840"/>
    </source>
</evidence>
<dbReference type="InterPro" id="IPR003593">
    <property type="entry name" value="AAA+_ATPase"/>
</dbReference>